<feature type="transmembrane region" description="Helical" evidence="1">
    <location>
        <begin position="20"/>
        <end position="40"/>
    </location>
</feature>
<name>A0ABN8EVG2_9BACT</name>
<keyword evidence="1" id="KW-1133">Transmembrane helix</keyword>
<sequence>MTKSRLAQCPIKLMKNKFVITLLIISGIVLLNIAASFIFFRLDLTEEKRYSLSDATQSLLENLSTKDSTDVFVKVYLDGDELPGGFERLKRAVTETLEEFKVYGGTNVNYKFINPNAEGDTKKREEFYVELAKKGMNPTRVVDTKNGRQIENIIFPYALVSAGGREVPVLLLKGTQGKTAEEKLNQSYENVEYELATAIRKLTLKERKKIGLLAEFTKLKPLNFSDVIASLQERYDLFIIDAKNSPTFQGLDALILPKPDFPVDDSTKYKIDQFVMSGGRALFFIDGLKVDSVGLEGNFAQPLELNMTDLLFKYGIRINSNIIKDGASCAMIPLVIGDLGDKPNIQPVPYRYFPLINNFGKSLITNNLDLIFGRYVASIDTVRADGINKIPLLMTSPYTKVLNAPAFVTFNDARAETDQAEYQGGIKTIAYLLEGKFQSLYKNRLLPNDPKFADFKSESLPTKIIVCSDGDLIVNEVSQKTGNPLPLGYDKTTQHTFGNKDFVMNAIDYLIDENGVIRARGKEIKLRPLDKLRSRDERTYWQILNLGLPVVVVFIFGFILQLWRKRTYIAD</sequence>
<evidence type="ECO:0000313" key="4">
    <source>
        <dbReference type="EMBL" id="CAH0996598.1"/>
    </source>
</evidence>
<evidence type="ECO:0008006" key="6">
    <source>
        <dbReference type="Google" id="ProtNLM"/>
    </source>
</evidence>
<feature type="domain" description="ABC-type uncharacterised transport system" evidence="2">
    <location>
        <begin position="207"/>
        <end position="506"/>
    </location>
</feature>
<proteinExistence type="predicted"/>
<gene>
    <name evidence="4" type="ORF">EMA8858_02730</name>
</gene>
<evidence type="ECO:0000256" key="1">
    <source>
        <dbReference type="SAM" id="Phobius"/>
    </source>
</evidence>
<feature type="domain" description="DUF7088" evidence="3">
    <location>
        <begin position="46"/>
        <end position="161"/>
    </location>
</feature>
<protein>
    <recommendedName>
        <fullName evidence="6">Gliding motility-associated ABC transporter substrate-binding protein GldG</fullName>
    </recommendedName>
</protein>
<dbReference type="InterPro" id="IPR019863">
    <property type="entry name" value="Motility-assoc_ABC-rel_GldG"/>
</dbReference>
<dbReference type="Pfam" id="PF23357">
    <property type="entry name" value="DUF7088"/>
    <property type="match status" value="1"/>
</dbReference>
<organism evidence="4 5">
    <name type="scientific">Emticicia aquatica</name>
    <dbReference type="NCBI Taxonomy" id="1681835"/>
    <lineage>
        <taxon>Bacteria</taxon>
        <taxon>Pseudomonadati</taxon>
        <taxon>Bacteroidota</taxon>
        <taxon>Cytophagia</taxon>
        <taxon>Cytophagales</taxon>
        <taxon>Leadbetterellaceae</taxon>
        <taxon>Emticicia</taxon>
    </lineage>
</organism>
<keyword evidence="5" id="KW-1185">Reference proteome</keyword>
<dbReference type="EMBL" id="CAKLPY010000002">
    <property type="protein sequence ID" value="CAH0996598.1"/>
    <property type="molecule type" value="Genomic_DNA"/>
</dbReference>
<dbReference type="Proteomes" id="UP000837932">
    <property type="component" value="Unassembled WGS sequence"/>
</dbReference>
<dbReference type="InterPro" id="IPR019196">
    <property type="entry name" value="ABC_transp_unknown"/>
</dbReference>
<evidence type="ECO:0000259" key="2">
    <source>
        <dbReference type="Pfam" id="PF09822"/>
    </source>
</evidence>
<reference evidence="4" key="1">
    <citation type="submission" date="2021-12" db="EMBL/GenBank/DDBJ databases">
        <authorList>
            <person name="Rodrigo-Torres L."/>
            <person name="Arahal R. D."/>
            <person name="Lucena T."/>
        </authorList>
    </citation>
    <scope>NUCLEOTIDE SEQUENCE</scope>
    <source>
        <strain evidence="4">CECT 8858</strain>
    </source>
</reference>
<keyword evidence="1" id="KW-0472">Membrane</keyword>
<evidence type="ECO:0000313" key="5">
    <source>
        <dbReference type="Proteomes" id="UP000837932"/>
    </source>
</evidence>
<evidence type="ECO:0000259" key="3">
    <source>
        <dbReference type="Pfam" id="PF23357"/>
    </source>
</evidence>
<keyword evidence="1" id="KW-0812">Transmembrane</keyword>
<feature type="transmembrane region" description="Helical" evidence="1">
    <location>
        <begin position="540"/>
        <end position="563"/>
    </location>
</feature>
<dbReference type="InterPro" id="IPR055396">
    <property type="entry name" value="DUF7088"/>
</dbReference>
<dbReference type="Pfam" id="PF09822">
    <property type="entry name" value="ABC_transp_aux"/>
    <property type="match status" value="1"/>
</dbReference>
<accession>A0ABN8EVG2</accession>
<comment type="caution">
    <text evidence="4">The sequence shown here is derived from an EMBL/GenBank/DDBJ whole genome shotgun (WGS) entry which is preliminary data.</text>
</comment>
<dbReference type="NCBIfam" id="TIGR03521">
    <property type="entry name" value="GldG"/>
    <property type="match status" value="1"/>
</dbReference>